<evidence type="ECO:0000313" key="1">
    <source>
        <dbReference type="EMBL" id="KAJ9060764.1"/>
    </source>
</evidence>
<comment type="caution">
    <text evidence="1">The sequence shown here is derived from an EMBL/GenBank/DDBJ whole genome shotgun (WGS) entry which is preliminary data.</text>
</comment>
<keyword evidence="2" id="KW-1185">Reference proteome</keyword>
<organism evidence="1 2">
    <name type="scientific">Entomophthora muscae</name>
    <dbReference type="NCBI Taxonomy" id="34485"/>
    <lineage>
        <taxon>Eukaryota</taxon>
        <taxon>Fungi</taxon>
        <taxon>Fungi incertae sedis</taxon>
        <taxon>Zoopagomycota</taxon>
        <taxon>Entomophthoromycotina</taxon>
        <taxon>Entomophthoromycetes</taxon>
        <taxon>Entomophthorales</taxon>
        <taxon>Entomophthoraceae</taxon>
        <taxon>Entomophthora</taxon>
    </lineage>
</organism>
<accession>A0ACC2SER5</accession>
<evidence type="ECO:0000313" key="2">
    <source>
        <dbReference type="Proteomes" id="UP001165960"/>
    </source>
</evidence>
<proteinExistence type="predicted"/>
<dbReference type="Proteomes" id="UP001165960">
    <property type="component" value="Unassembled WGS sequence"/>
</dbReference>
<reference evidence="1" key="1">
    <citation type="submission" date="2022-04" db="EMBL/GenBank/DDBJ databases">
        <title>Genome of the entomopathogenic fungus Entomophthora muscae.</title>
        <authorList>
            <person name="Elya C."/>
            <person name="Lovett B.R."/>
            <person name="Lee E."/>
            <person name="Macias A.M."/>
            <person name="Hajek A.E."/>
            <person name="De Bivort B.L."/>
            <person name="Kasson M.T."/>
            <person name="De Fine Licht H.H."/>
            <person name="Stajich J.E."/>
        </authorList>
    </citation>
    <scope>NUCLEOTIDE SEQUENCE</scope>
    <source>
        <strain evidence="1">Berkeley</strain>
    </source>
</reference>
<protein>
    <submittedName>
        <fullName evidence="1">Galanin-like G-protein coupled receptor npr-9</fullName>
    </submittedName>
</protein>
<sequence length="279" mass="32224">MEWIDLLYSLTTLVSFVVNVILLVCNYRRGEGRWSTDGILITINALLDCILAAYAVSSTLVRIQYPSTIFRDSLWCHITLFIERALGTACLNTVMLLALVRYLVIVHKTNPYPRFWAFVAFGLILALLMLAGICSRDSKLYVYPSGMYCYPVFSRLENTSKAVYLFYLIFYIPHLLIISFCYLRISWHYQQLIRAGEFRATAGVWGKILGLFVVVLAYWVSIIPHIVIVNIVNPNITLDGLFYWFKSCFLLINALFPVLFHLEIQDNFKQLFSLKESHQ</sequence>
<name>A0ACC2SER5_9FUNG</name>
<gene>
    <name evidence="1" type="primary">npr-9_2</name>
    <name evidence="1" type="ORF">DSO57_1027326</name>
</gene>
<dbReference type="EMBL" id="QTSX02005136">
    <property type="protein sequence ID" value="KAJ9060764.1"/>
    <property type="molecule type" value="Genomic_DNA"/>
</dbReference>